<name>A0A1F4V405_UNCKA</name>
<gene>
    <name evidence="1" type="ORF">A2982_00625</name>
</gene>
<reference evidence="1 2" key="1">
    <citation type="journal article" date="2016" name="Nat. Commun.">
        <title>Thousands of microbial genomes shed light on interconnected biogeochemical processes in an aquifer system.</title>
        <authorList>
            <person name="Anantharaman K."/>
            <person name="Brown C.T."/>
            <person name="Hug L.A."/>
            <person name="Sharon I."/>
            <person name="Castelle C.J."/>
            <person name="Probst A.J."/>
            <person name="Thomas B.C."/>
            <person name="Singh A."/>
            <person name="Wilkins M.J."/>
            <person name="Karaoz U."/>
            <person name="Brodie E.L."/>
            <person name="Williams K.H."/>
            <person name="Hubbard S.S."/>
            <person name="Banfield J.F."/>
        </authorList>
    </citation>
    <scope>NUCLEOTIDE SEQUENCE [LARGE SCALE GENOMIC DNA]</scope>
</reference>
<organism evidence="1 2">
    <name type="scientific">candidate division WWE3 bacterium RIFCSPLOWO2_01_FULL_39_13</name>
    <dbReference type="NCBI Taxonomy" id="1802624"/>
    <lineage>
        <taxon>Bacteria</taxon>
        <taxon>Katanobacteria</taxon>
    </lineage>
</organism>
<evidence type="ECO:0008006" key="3">
    <source>
        <dbReference type="Google" id="ProtNLM"/>
    </source>
</evidence>
<dbReference type="EMBL" id="MEVH01000014">
    <property type="protein sequence ID" value="OGC51770.1"/>
    <property type="molecule type" value="Genomic_DNA"/>
</dbReference>
<dbReference type="AlphaFoldDB" id="A0A1F4V405"/>
<accession>A0A1F4V405</accession>
<dbReference type="STRING" id="1802624.A2982_00625"/>
<protein>
    <recommendedName>
        <fullName evidence="3">Replication-associated protein G2P N-terminal domain-containing protein</fullName>
    </recommendedName>
</protein>
<evidence type="ECO:0000313" key="1">
    <source>
        <dbReference type="EMBL" id="OGC51770.1"/>
    </source>
</evidence>
<comment type="caution">
    <text evidence="1">The sequence shown here is derived from an EMBL/GenBank/DDBJ whole genome shotgun (WGS) entry which is preliminary data.</text>
</comment>
<dbReference type="Proteomes" id="UP000178771">
    <property type="component" value="Unassembled WGS sequence"/>
</dbReference>
<proteinExistence type="predicted"/>
<evidence type="ECO:0000313" key="2">
    <source>
        <dbReference type="Proteomes" id="UP000178771"/>
    </source>
</evidence>
<sequence>MVDTVKLMLDKSMLAMVDKSKFEKDITNPSRGYFTLVQNPTTTELKSGIYKPKLTLTNRFNCSGRLGETLAIEFSAPKLVFGNNFDEVADEDFSNVIQKLKAVLKDMGVYVFENNLQDALVSSIHYSKNIALTDYSTPYTYIEQLAKLNINKKLDTNRTDFRNEGHSFKYHANTFEVVFYDKIRDLQKGELSDKRAEEKDNAIQLSLLDLLKKQKPLEVLRVEIRLNGRSKIRQILKKVDVVAEPTFTNIFNQKIAKKVLLHYINEIEGAYPPILAYKHDSHVKTFKEILRANPDLKPTQALELTCFRGLLDEIGVREYRQIIEPYGNYYWYNLNRKMKELKQPDTTEVFSKLRTEIEKFEPLRLVAIHDRMIRNDKNEQ</sequence>